<dbReference type="EMBL" id="CM001488">
    <property type="protein sequence ID" value="EIM63206.1"/>
    <property type="molecule type" value="Genomic_DNA"/>
</dbReference>
<protein>
    <submittedName>
        <fullName evidence="5">Restriction endonuclease S subunit</fullName>
    </submittedName>
</protein>
<dbReference type="Gene3D" id="1.10.287.1120">
    <property type="entry name" value="Bipartite methylase S protein"/>
    <property type="match status" value="1"/>
</dbReference>
<keyword evidence="2" id="KW-0680">Restriction system</keyword>
<feature type="domain" description="Type I restriction modification DNA specificity" evidence="4">
    <location>
        <begin position="259"/>
        <end position="391"/>
    </location>
</feature>
<dbReference type="Gene3D" id="3.90.220.20">
    <property type="entry name" value="DNA methylase specificity domains"/>
    <property type="match status" value="2"/>
</dbReference>
<dbReference type="SUPFAM" id="SSF116734">
    <property type="entry name" value="DNA methylase specificity domain"/>
    <property type="match status" value="2"/>
</dbReference>
<dbReference type="OrthoDB" id="512700at2"/>
<feature type="domain" description="Type I restriction modification DNA specificity" evidence="4">
    <location>
        <begin position="20"/>
        <end position="166"/>
    </location>
</feature>
<dbReference type="RefSeq" id="WP_004072259.1">
    <property type="nucleotide sequence ID" value="NZ_CM001488.1"/>
</dbReference>
<proteinExistence type="inferred from homology"/>
<keyword evidence="3" id="KW-0238">DNA-binding</keyword>
<accession>I5B143</accession>
<dbReference type="eggNOG" id="COG0732">
    <property type="taxonomic scope" value="Bacteria"/>
</dbReference>
<dbReference type="InterPro" id="IPR044946">
    <property type="entry name" value="Restrct_endonuc_typeI_TRD_sf"/>
</dbReference>
<dbReference type="InterPro" id="IPR052021">
    <property type="entry name" value="Type-I_RS_S_subunit"/>
</dbReference>
<dbReference type="STRING" id="879212.DespoDRAFT_01242"/>
<reference evidence="5 6" key="1">
    <citation type="submission" date="2011-09" db="EMBL/GenBank/DDBJ databases">
        <authorList>
            <consortium name="US DOE Joint Genome Institute (JGI-PGF)"/>
            <person name="Lucas S."/>
            <person name="Han J."/>
            <person name="Lapidus A."/>
            <person name="Cheng J.-F."/>
            <person name="Goodwin L."/>
            <person name="Pitluck S."/>
            <person name="Peters L."/>
            <person name="Land M.L."/>
            <person name="Hauser L."/>
            <person name="Orellana R."/>
            <person name="Lovley D."/>
            <person name="Woyke T.J."/>
        </authorList>
    </citation>
    <scope>NUCLEOTIDE SEQUENCE [LARGE SCALE GENOMIC DNA]</scope>
    <source>
        <strain evidence="5 6">2ac9</strain>
    </source>
</reference>
<dbReference type="CDD" id="cd17257">
    <property type="entry name" value="RMtype1_S_EcoBI-TRD1-CR1_like"/>
    <property type="match status" value="1"/>
</dbReference>
<evidence type="ECO:0000259" key="4">
    <source>
        <dbReference type="Pfam" id="PF01420"/>
    </source>
</evidence>
<organism evidence="5 6">
    <name type="scientific">Desulfobacter postgatei 2ac9</name>
    <dbReference type="NCBI Taxonomy" id="879212"/>
    <lineage>
        <taxon>Bacteria</taxon>
        <taxon>Pseudomonadati</taxon>
        <taxon>Thermodesulfobacteriota</taxon>
        <taxon>Desulfobacteria</taxon>
        <taxon>Desulfobacterales</taxon>
        <taxon>Desulfobacteraceae</taxon>
        <taxon>Desulfobacter</taxon>
    </lineage>
</organism>
<dbReference type="PANTHER" id="PTHR30408:SF12">
    <property type="entry name" value="TYPE I RESTRICTION ENZYME MJAVIII SPECIFICITY SUBUNIT"/>
    <property type="match status" value="1"/>
</dbReference>
<dbReference type="AlphaFoldDB" id="I5B143"/>
<evidence type="ECO:0000256" key="2">
    <source>
        <dbReference type="ARBA" id="ARBA00022747"/>
    </source>
</evidence>
<keyword evidence="5" id="KW-0378">Hydrolase</keyword>
<evidence type="ECO:0000256" key="1">
    <source>
        <dbReference type="ARBA" id="ARBA00010923"/>
    </source>
</evidence>
<comment type="similarity">
    <text evidence="1">Belongs to the type-I restriction system S methylase family.</text>
</comment>
<dbReference type="Pfam" id="PF01420">
    <property type="entry name" value="Methylase_S"/>
    <property type="match status" value="2"/>
</dbReference>
<keyword evidence="6" id="KW-1185">Reference proteome</keyword>
<dbReference type="Proteomes" id="UP000005778">
    <property type="component" value="Chromosome"/>
</dbReference>
<evidence type="ECO:0000313" key="5">
    <source>
        <dbReference type="EMBL" id="EIM63206.1"/>
    </source>
</evidence>
<dbReference type="InterPro" id="IPR000055">
    <property type="entry name" value="Restrct_endonuc_typeI_TRD"/>
</dbReference>
<dbReference type="GO" id="GO:0004519">
    <property type="term" value="F:endonuclease activity"/>
    <property type="evidence" value="ECO:0007669"/>
    <property type="project" value="UniProtKB-KW"/>
</dbReference>
<sequence length="419" mass="48075">MSRNFLTVGKYLKLLSGFPFSSKYFSSEEGFPLIRIRDIQDSKIETYYTGPYFESYVIKNGDILIGMDGDFHVRKWQNSDGLLNQRILKVEVTQPDIISLRYIYYWLLPYIKKINDVTAATTVKHLSVKDLQKASGLLPDVKKQEKAAEILETIDQTIEKTKALIQKHQQIKQGLMHDLFTRGVTSDGKLRPARDQAPELYKETPIGWIPKKWGCKALETLLSSAPNNMRSGPFGSSLLKSELVEDGIPFLGIDNIHIEKFIPIFHRFVSLNKFKQLSKYAIRKDDVIITIMGTVGRCAVVPQYLDLALSSKHLWTMTFDKSIVIPELVCWQLNHAGWVKAWFRKQTQGGIMDAIQSKTLKTLKLPLPPYNEQVAIYERYKNITQKIQTEQEHFFKLTKQKSGLMQDLLTGKVRVKVGE</sequence>
<reference evidence="5 6" key="2">
    <citation type="submission" date="2012-02" db="EMBL/GenBank/DDBJ databases">
        <title>Improved High-Quality Draft sequence of Desulfobacter postgatei 2ac9.</title>
        <authorList>
            <consortium name="US DOE Joint Genome Institute"/>
            <person name="Lucas S."/>
            <person name="Han J."/>
            <person name="Lapidus A."/>
            <person name="Cheng J.-F."/>
            <person name="Goodwin L."/>
            <person name="Pitluck S."/>
            <person name="Peters L."/>
            <person name="Ovchinnikova G."/>
            <person name="Held B."/>
            <person name="Detter J.C."/>
            <person name="Han C."/>
            <person name="Tapia R."/>
            <person name="Land M."/>
            <person name="Hauser L."/>
            <person name="Kyrpides N."/>
            <person name="Ivanova N."/>
            <person name="Pagani I."/>
            <person name="Orellana R."/>
            <person name="Lovley D."/>
            <person name="Woyke T."/>
        </authorList>
    </citation>
    <scope>NUCLEOTIDE SEQUENCE [LARGE SCALE GENOMIC DNA]</scope>
    <source>
        <strain evidence="5 6">2ac9</strain>
    </source>
</reference>
<dbReference type="PANTHER" id="PTHR30408">
    <property type="entry name" value="TYPE-1 RESTRICTION ENZYME ECOKI SPECIFICITY PROTEIN"/>
    <property type="match status" value="1"/>
</dbReference>
<dbReference type="GO" id="GO:0003677">
    <property type="term" value="F:DNA binding"/>
    <property type="evidence" value="ECO:0007669"/>
    <property type="project" value="UniProtKB-KW"/>
</dbReference>
<keyword evidence="5" id="KW-0540">Nuclease</keyword>
<gene>
    <name evidence="5" type="ORF">DespoDRAFT_01242</name>
</gene>
<name>I5B143_9BACT</name>
<dbReference type="HOGENOM" id="CLU_021095_10_0_7"/>
<keyword evidence="5" id="KW-0255">Endonuclease</keyword>
<evidence type="ECO:0000313" key="6">
    <source>
        <dbReference type="Proteomes" id="UP000005778"/>
    </source>
</evidence>
<evidence type="ECO:0000256" key="3">
    <source>
        <dbReference type="ARBA" id="ARBA00023125"/>
    </source>
</evidence>
<dbReference type="GO" id="GO:0009307">
    <property type="term" value="P:DNA restriction-modification system"/>
    <property type="evidence" value="ECO:0007669"/>
    <property type="project" value="UniProtKB-KW"/>
</dbReference>